<dbReference type="PANTHER" id="PTHR30570:SF1">
    <property type="entry name" value="PHOSPHATE-BINDING PROTEIN PSTS"/>
    <property type="match status" value="1"/>
</dbReference>
<keyword evidence="4" id="KW-1185">Reference proteome</keyword>
<feature type="domain" description="PBP" evidence="2">
    <location>
        <begin position="70"/>
        <end position="313"/>
    </location>
</feature>
<dbReference type="EMBL" id="JBBVGT010000002">
    <property type="protein sequence ID" value="MFB5945671.1"/>
    <property type="molecule type" value="Genomic_DNA"/>
</dbReference>
<sequence>MRFNSQFYEISSKVASMLKNVNNSLNFQVVFLNFIKKNAYLLVVLTTVFMLTACSDSSKTDRKDVQTILTGRLTVVVDESLEPIVEDQTAVFESTYVDADITLRNEPEKRAVNLLLNDSINVAVLARKLTKEERSFFEAKKIIPREARFAIDGIALIANRNSTDSVVHVDDLINSLRGKPTAIETLVFDNPNSSTVRYLQQLAGVDKLPDEGVYALSSNADVIKYVDENTHAVGVIGINWIFQPDPDLKEYVEGVKVVGVKNQEGKEGDDAFYKPSQTNLALGKYPLARDLYVINVQGIKALGLGFSAFLTGERGQRIVLKSGLMPDSIPPREINIIE</sequence>
<organism evidence="3 4">
    <name type="scientific">Albibacterium profundi</name>
    <dbReference type="NCBI Taxonomy" id="3134906"/>
    <lineage>
        <taxon>Bacteria</taxon>
        <taxon>Pseudomonadati</taxon>
        <taxon>Bacteroidota</taxon>
        <taxon>Sphingobacteriia</taxon>
        <taxon>Sphingobacteriales</taxon>
        <taxon>Sphingobacteriaceae</taxon>
        <taxon>Albibacterium</taxon>
    </lineage>
</organism>
<dbReference type="Proteomes" id="UP001580928">
    <property type="component" value="Unassembled WGS sequence"/>
</dbReference>
<keyword evidence="1" id="KW-0732">Signal</keyword>
<dbReference type="InterPro" id="IPR024370">
    <property type="entry name" value="PBP_domain"/>
</dbReference>
<evidence type="ECO:0000259" key="2">
    <source>
        <dbReference type="Pfam" id="PF12849"/>
    </source>
</evidence>
<accession>A0ABV5CDQ2</accession>
<protein>
    <submittedName>
        <fullName evidence="3">Substrate-binding domain-containing protein</fullName>
    </submittedName>
</protein>
<dbReference type="Pfam" id="PF12849">
    <property type="entry name" value="PBP_like_2"/>
    <property type="match status" value="1"/>
</dbReference>
<gene>
    <name evidence="3" type="ORF">WKR92_07485</name>
</gene>
<dbReference type="RefSeq" id="WP_375557205.1">
    <property type="nucleotide sequence ID" value="NZ_JBBVGT010000002.1"/>
</dbReference>
<dbReference type="Gene3D" id="3.40.190.10">
    <property type="entry name" value="Periplasmic binding protein-like II"/>
    <property type="match status" value="2"/>
</dbReference>
<dbReference type="InterPro" id="IPR050811">
    <property type="entry name" value="Phosphate_ABC_transporter"/>
</dbReference>
<evidence type="ECO:0000313" key="4">
    <source>
        <dbReference type="Proteomes" id="UP001580928"/>
    </source>
</evidence>
<proteinExistence type="predicted"/>
<reference evidence="3 4" key="1">
    <citation type="submission" date="2024-04" db="EMBL/GenBank/DDBJ databases">
        <title>Albibacterium profundi sp. nov., isolated from sediment of the Challenger Deep of Mariana Trench.</title>
        <authorList>
            <person name="Wang Y."/>
        </authorList>
    </citation>
    <scope>NUCLEOTIDE SEQUENCE [LARGE SCALE GENOMIC DNA]</scope>
    <source>
        <strain evidence="3 4">RHL897</strain>
    </source>
</reference>
<name>A0ABV5CDQ2_9SPHI</name>
<evidence type="ECO:0000313" key="3">
    <source>
        <dbReference type="EMBL" id="MFB5945671.1"/>
    </source>
</evidence>
<dbReference type="SUPFAM" id="SSF53850">
    <property type="entry name" value="Periplasmic binding protein-like II"/>
    <property type="match status" value="1"/>
</dbReference>
<dbReference type="PANTHER" id="PTHR30570">
    <property type="entry name" value="PERIPLASMIC PHOSPHATE BINDING COMPONENT OF PHOSPHATE ABC TRANSPORTER"/>
    <property type="match status" value="1"/>
</dbReference>
<evidence type="ECO:0000256" key="1">
    <source>
        <dbReference type="ARBA" id="ARBA00022729"/>
    </source>
</evidence>
<comment type="caution">
    <text evidence="3">The sequence shown here is derived from an EMBL/GenBank/DDBJ whole genome shotgun (WGS) entry which is preliminary data.</text>
</comment>